<dbReference type="EMBL" id="BAABGR010000035">
    <property type="protein sequence ID" value="GAA4519232.1"/>
    <property type="molecule type" value="Genomic_DNA"/>
</dbReference>
<name>A0ABP8R6P9_9SPHI</name>
<keyword evidence="2" id="KW-1185">Reference proteome</keyword>
<proteinExistence type="predicted"/>
<evidence type="ECO:0000313" key="2">
    <source>
        <dbReference type="Proteomes" id="UP001500394"/>
    </source>
</evidence>
<reference evidence="2" key="1">
    <citation type="journal article" date="2019" name="Int. J. Syst. Evol. Microbiol.">
        <title>The Global Catalogue of Microorganisms (GCM) 10K type strain sequencing project: providing services to taxonomists for standard genome sequencing and annotation.</title>
        <authorList>
            <consortium name="The Broad Institute Genomics Platform"/>
            <consortium name="The Broad Institute Genome Sequencing Center for Infectious Disease"/>
            <person name="Wu L."/>
            <person name="Ma J."/>
        </authorList>
    </citation>
    <scope>NUCLEOTIDE SEQUENCE [LARGE SCALE GENOMIC DNA]</scope>
    <source>
        <strain evidence="2">JCM 17858</strain>
    </source>
</reference>
<protein>
    <submittedName>
        <fullName evidence="1">Uncharacterized protein</fullName>
    </submittedName>
</protein>
<evidence type="ECO:0000313" key="1">
    <source>
        <dbReference type="EMBL" id="GAA4519232.1"/>
    </source>
</evidence>
<accession>A0ABP8R6P9</accession>
<comment type="caution">
    <text evidence="1">The sequence shown here is derived from an EMBL/GenBank/DDBJ whole genome shotgun (WGS) entry which is preliminary data.</text>
</comment>
<organism evidence="1 2">
    <name type="scientific">Sphingobacterium thermophilum</name>
    <dbReference type="NCBI Taxonomy" id="768534"/>
    <lineage>
        <taxon>Bacteria</taxon>
        <taxon>Pseudomonadati</taxon>
        <taxon>Bacteroidota</taxon>
        <taxon>Sphingobacteriia</taxon>
        <taxon>Sphingobacteriales</taxon>
        <taxon>Sphingobacteriaceae</taxon>
        <taxon>Sphingobacterium</taxon>
    </lineage>
</organism>
<gene>
    <name evidence="1" type="ORF">GCM10023173_21840</name>
</gene>
<sequence>MEFNGESRERVIYQGKEYFYRPSGVNVGSHELTQHLNDNDKAAYPTWILLSPGYQQVFKQKGLLNVLQLDELLTAMEKTFVQQNKK</sequence>
<dbReference type="Proteomes" id="UP001500394">
    <property type="component" value="Unassembled WGS sequence"/>
</dbReference>